<organism evidence="1 2">
    <name type="scientific">Prosthecobacter fusiformis</name>
    <dbReference type="NCBI Taxonomy" id="48464"/>
    <lineage>
        <taxon>Bacteria</taxon>
        <taxon>Pseudomonadati</taxon>
        <taxon>Verrucomicrobiota</taxon>
        <taxon>Verrucomicrobiia</taxon>
        <taxon>Verrucomicrobiales</taxon>
        <taxon>Verrucomicrobiaceae</taxon>
        <taxon>Prosthecobacter</taxon>
    </lineage>
</organism>
<protein>
    <submittedName>
        <fullName evidence="1">Uncharacterized protein</fullName>
    </submittedName>
</protein>
<proteinExistence type="predicted"/>
<dbReference type="AlphaFoldDB" id="A0A4V3FI63"/>
<name>A0A4V3FI63_9BACT</name>
<reference evidence="1 2" key="1">
    <citation type="submission" date="2019-03" db="EMBL/GenBank/DDBJ databases">
        <title>Genomic Encyclopedia of Archaeal and Bacterial Type Strains, Phase II (KMG-II): from individual species to whole genera.</title>
        <authorList>
            <person name="Goeker M."/>
        </authorList>
    </citation>
    <scope>NUCLEOTIDE SEQUENCE [LARGE SCALE GENOMIC DNA]</scope>
    <source>
        <strain evidence="1 2">ATCC 25309</strain>
    </source>
</reference>
<keyword evidence="2" id="KW-1185">Reference proteome</keyword>
<comment type="caution">
    <text evidence="1">The sequence shown here is derived from an EMBL/GenBank/DDBJ whole genome shotgun (WGS) entry which is preliminary data.</text>
</comment>
<sequence length="55" mass="6017">MMSPCCIRASRQKPLSKTHILHDSVKSVGAILLAITGHIPFNANILAFRFVDSIP</sequence>
<dbReference type="Proteomes" id="UP000295662">
    <property type="component" value="Unassembled WGS sequence"/>
</dbReference>
<gene>
    <name evidence="1" type="ORF">EI77_00496</name>
</gene>
<evidence type="ECO:0000313" key="1">
    <source>
        <dbReference type="EMBL" id="TDU81193.1"/>
    </source>
</evidence>
<accession>A0A4V3FI63</accession>
<evidence type="ECO:0000313" key="2">
    <source>
        <dbReference type="Proteomes" id="UP000295662"/>
    </source>
</evidence>
<dbReference type="EMBL" id="SOCA01000001">
    <property type="protein sequence ID" value="TDU81193.1"/>
    <property type="molecule type" value="Genomic_DNA"/>
</dbReference>